<dbReference type="PROSITE" id="PS50158">
    <property type="entry name" value="ZF_CCHC"/>
    <property type="match status" value="1"/>
</dbReference>
<evidence type="ECO:0000313" key="5">
    <source>
        <dbReference type="Proteomes" id="UP000652761"/>
    </source>
</evidence>
<keyword evidence="5" id="KW-1185">Reference proteome</keyword>
<accession>A0A843V227</accession>
<gene>
    <name evidence="4" type="ORF">Taro_019398</name>
</gene>
<sequence length="140" mass="16072">MFLASSEKISFPANKKVVTYYFWEATGNIEILKKKNGSRRIQKKERKEKEPVCYECRKPGHLRPDCLRLKKTSQTEKSKKHHKKFKRKALAAAWENEEATSSDSSSSSSEKEQVNLALIVGLDESLVLNPWLHGPQPKET</sequence>
<dbReference type="Proteomes" id="UP000652761">
    <property type="component" value="Unassembled WGS sequence"/>
</dbReference>
<reference evidence="4" key="1">
    <citation type="submission" date="2017-07" db="EMBL/GenBank/DDBJ databases">
        <title>Taro Niue Genome Assembly and Annotation.</title>
        <authorList>
            <person name="Atibalentja N."/>
            <person name="Keating K."/>
            <person name="Fields C.J."/>
        </authorList>
    </citation>
    <scope>NUCLEOTIDE SEQUENCE</scope>
    <source>
        <strain evidence="4">Niue_2</strain>
        <tissue evidence="4">Leaf</tissue>
    </source>
</reference>
<keyword evidence="1" id="KW-0863">Zinc-finger</keyword>
<keyword evidence="1" id="KW-0479">Metal-binding</keyword>
<dbReference type="GO" id="GO:0003676">
    <property type="term" value="F:nucleic acid binding"/>
    <property type="evidence" value="ECO:0007669"/>
    <property type="project" value="InterPro"/>
</dbReference>
<evidence type="ECO:0000256" key="2">
    <source>
        <dbReference type="SAM" id="MobiDB-lite"/>
    </source>
</evidence>
<proteinExistence type="predicted"/>
<organism evidence="4 5">
    <name type="scientific">Colocasia esculenta</name>
    <name type="common">Wild taro</name>
    <name type="synonym">Arum esculentum</name>
    <dbReference type="NCBI Taxonomy" id="4460"/>
    <lineage>
        <taxon>Eukaryota</taxon>
        <taxon>Viridiplantae</taxon>
        <taxon>Streptophyta</taxon>
        <taxon>Embryophyta</taxon>
        <taxon>Tracheophyta</taxon>
        <taxon>Spermatophyta</taxon>
        <taxon>Magnoliopsida</taxon>
        <taxon>Liliopsida</taxon>
        <taxon>Araceae</taxon>
        <taxon>Aroideae</taxon>
        <taxon>Colocasieae</taxon>
        <taxon>Colocasia</taxon>
    </lineage>
</organism>
<comment type="caution">
    <text evidence="4">The sequence shown here is derived from an EMBL/GenBank/DDBJ whole genome shotgun (WGS) entry which is preliminary data.</text>
</comment>
<feature type="domain" description="CCHC-type" evidence="3">
    <location>
        <begin position="53"/>
        <end position="66"/>
    </location>
</feature>
<feature type="compositionally biased region" description="Basic residues" evidence="2">
    <location>
        <begin position="78"/>
        <end position="89"/>
    </location>
</feature>
<dbReference type="InterPro" id="IPR001878">
    <property type="entry name" value="Znf_CCHC"/>
</dbReference>
<dbReference type="SUPFAM" id="SSF57756">
    <property type="entry name" value="Retrovirus zinc finger-like domains"/>
    <property type="match status" value="1"/>
</dbReference>
<keyword evidence="1" id="KW-0862">Zinc</keyword>
<evidence type="ECO:0000256" key="1">
    <source>
        <dbReference type="PROSITE-ProRule" id="PRU00047"/>
    </source>
</evidence>
<dbReference type="GO" id="GO:0008270">
    <property type="term" value="F:zinc ion binding"/>
    <property type="evidence" value="ECO:0007669"/>
    <property type="project" value="UniProtKB-KW"/>
</dbReference>
<dbReference type="AlphaFoldDB" id="A0A843V227"/>
<feature type="compositionally biased region" description="Basic and acidic residues" evidence="2">
    <location>
        <begin position="68"/>
        <end position="77"/>
    </location>
</feature>
<dbReference type="EMBL" id="NMUH01000932">
    <property type="protein sequence ID" value="MQL86863.1"/>
    <property type="molecule type" value="Genomic_DNA"/>
</dbReference>
<evidence type="ECO:0000259" key="3">
    <source>
        <dbReference type="PROSITE" id="PS50158"/>
    </source>
</evidence>
<protein>
    <recommendedName>
        <fullName evidence="3">CCHC-type domain-containing protein</fullName>
    </recommendedName>
</protein>
<feature type="region of interest" description="Disordered" evidence="2">
    <location>
        <begin position="68"/>
        <end position="110"/>
    </location>
</feature>
<name>A0A843V227_COLES</name>
<dbReference type="InterPro" id="IPR036875">
    <property type="entry name" value="Znf_CCHC_sf"/>
</dbReference>
<evidence type="ECO:0000313" key="4">
    <source>
        <dbReference type="EMBL" id="MQL86863.1"/>
    </source>
</evidence>